<feature type="compositionally biased region" description="Low complexity" evidence="1">
    <location>
        <begin position="1"/>
        <end position="19"/>
    </location>
</feature>
<dbReference type="Proteomes" id="UP001187192">
    <property type="component" value="Unassembled WGS sequence"/>
</dbReference>
<evidence type="ECO:0000313" key="2">
    <source>
        <dbReference type="EMBL" id="GMN53190.1"/>
    </source>
</evidence>
<name>A0AA88AJR3_FICCA</name>
<accession>A0AA88AJR3</accession>
<sequence length="258" mass="27771">MTMSSGARSSSSSWRSQTSCGTKDGNGDDGDLVGEDEDATRRMKIATLACRIAHDVEFFSPRRLRISSVDCTSDRPPDARWKVREGGEEWRKVAEELDAGGVRRESSVILPAFVRGVVVGVEEKGGGQGWSGLGFGKGSGSRSSFKYEVKIRDGDWELDSGQGSGSDFGIWVGVGFHDQGRGQDGGLGRGVLGQGSDLVSGFGVRVGVEFQGNLVSEWGRVFGTWVKLGFEMGVRVGFWGGVWVGFQDECWGRLQPTS</sequence>
<dbReference type="AlphaFoldDB" id="A0AA88AJR3"/>
<keyword evidence="3" id="KW-1185">Reference proteome</keyword>
<evidence type="ECO:0000313" key="3">
    <source>
        <dbReference type="Proteomes" id="UP001187192"/>
    </source>
</evidence>
<comment type="caution">
    <text evidence="2">The sequence shown here is derived from an EMBL/GenBank/DDBJ whole genome shotgun (WGS) entry which is preliminary data.</text>
</comment>
<reference evidence="2" key="1">
    <citation type="submission" date="2023-07" db="EMBL/GenBank/DDBJ databases">
        <title>draft genome sequence of fig (Ficus carica).</title>
        <authorList>
            <person name="Takahashi T."/>
            <person name="Nishimura K."/>
        </authorList>
    </citation>
    <scope>NUCLEOTIDE SEQUENCE</scope>
</reference>
<dbReference type="EMBL" id="BTGU01000045">
    <property type="protein sequence ID" value="GMN53190.1"/>
    <property type="molecule type" value="Genomic_DNA"/>
</dbReference>
<protein>
    <submittedName>
        <fullName evidence="2">Uncharacterized protein</fullName>
    </submittedName>
</protein>
<evidence type="ECO:0000256" key="1">
    <source>
        <dbReference type="SAM" id="MobiDB-lite"/>
    </source>
</evidence>
<organism evidence="2 3">
    <name type="scientific">Ficus carica</name>
    <name type="common">Common fig</name>
    <dbReference type="NCBI Taxonomy" id="3494"/>
    <lineage>
        <taxon>Eukaryota</taxon>
        <taxon>Viridiplantae</taxon>
        <taxon>Streptophyta</taxon>
        <taxon>Embryophyta</taxon>
        <taxon>Tracheophyta</taxon>
        <taxon>Spermatophyta</taxon>
        <taxon>Magnoliopsida</taxon>
        <taxon>eudicotyledons</taxon>
        <taxon>Gunneridae</taxon>
        <taxon>Pentapetalae</taxon>
        <taxon>rosids</taxon>
        <taxon>fabids</taxon>
        <taxon>Rosales</taxon>
        <taxon>Moraceae</taxon>
        <taxon>Ficeae</taxon>
        <taxon>Ficus</taxon>
    </lineage>
</organism>
<feature type="region of interest" description="Disordered" evidence="1">
    <location>
        <begin position="1"/>
        <end position="35"/>
    </location>
</feature>
<gene>
    <name evidence="2" type="ORF">TIFTF001_022325</name>
</gene>
<proteinExistence type="predicted"/>